<accession>A0A6B1D2C4</accession>
<dbReference type="EMBL" id="VXMH01000016">
    <property type="protein sequence ID" value="MYC93990.1"/>
    <property type="molecule type" value="Genomic_DNA"/>
</dbReference>
<dbReference type="Gene3D" id="3.40.50.2000">
    <property type="entry name" value="Glycogen Phosphorylase B"/>
    <property type="match status" value="2"/>
</dbReference>
<sequence length="367" mass="40393">MRIGLLIYGSLDTLSGGYLYDRKLVEHLREAGDSVEIVSLPWRSYPAHLADNLSLRLYRRLRDLPVDILLQDELNHPSLALVNWRLRRLQPRCPLISIVHHLRSSERHPRRLLPLYRTVERAYLRTVDGFIFNSRTTRQAVAALRGESENLAPLGGVIAYPAADHLPTPDERAVEKLISARGSGPGPLRILFVGNLIPRKGLHNLINALSRLPESDWMLDVVGDEAVDSAYAAALRRQIGAAGLKDNIRLHGRVSDEELAQRYRAAHLLAVLSYEGFGIVYLEAMAFGLPVLAGIHGGAGEIVDSGVNGFLVEPADAAETAAHLSALAGDRERLAALGRNARRRFASHPRWADSAAAVRAYLAAIVQ</sequence>
<dbReference type="SUPFAM" id="SSF53756">
    <property type="entry name" value="UDP-Glycosyltransferase/glycogen phosphorylase"/>
    <property type="match status" value="1"/>
</dbReference>
<dbReference type="InterPro" id="IPR001296">
    <property type="entry name" value="Glyco_trans_1"/>
</dbReference>
<evidence type="ECO:0000313" key="4">
    <source>
        <dbReference type="EMBL" id="MYC93990.1"/>
    </source>
</evidence>
<evidence type="ECO:0000256" key="1">
    <source>
        <dbReference type="ARBA" id="ARBA00022679"/>
    </source>
</evidence>
<dbReference type="AlphaFoldDB" id="A0A6B1D2C4"/>
<evidence type="ECO:0000259" key="3">
    <source>
        <dbReference type="Pfam" id="PF13439"/>
    </source>
</evidence>
<feature type="domain" description="Glycosyl transferase family 1" evidence="2">
    <location>
        <begin position="183"/>
        <end position="344"/>
    </location>
</feature>
<dbReference type="GO" id="GO:0009103">
    <property type="term" value="P:lipopolysaccharide biosynthetic process"/>
    <property type="evidence" value="ECO:0007669"/>
    <property type="project" value="TreeGrafter"/>
</dbReference>
<reference evidence="4" key="1">
    <citation type="submission" date="2019-09" db="EMBL/GenBank/DDBJ databases">
        <title>Characterisation of the sponge microbiome using genome-centric metagenomics.</title>
        <authorList>
            <person name="Engelberts J.P."/>
            <person name="Robbins S.J."/>
            <person name="De Goeij J.M."/>
            <person name="Aranda M."/>
            <person name="Bell S.C."/>
            <person name="Webster N.S."/>
        </authorList>
    </citation>
    <scope>NUCLEOTIDE SEQUENCE</scope>
    <source>
        <strain evidence="4">SB0661_bin_32</strain>
    </source>
</reference>
<protein>
    <submittedName>
        <fullName evidence="4">Glycosyltransferase family 4 protein</fullName>
    </submittedName>
</protein>
<organism evidence="4">
    <name type="scientific">Caldilineaceae bacterium SB0661_bin_32</name>
    <dbReference type="NCBI Taxonomy" id="2605255"/>
    <lineage>
        <taxon>Bacteria</taxon>
        <taxon>Bacillati</taxon>
        <taxon>Chloroflexota</taxon>
        <taxon>Caldilineae</taxon>
        <taxon>Caldilineales</taxon>
        <taxon>Caldilineaceae</taxon>
    </lineage>
</organism>
<gene>
    <name evidence="4" type="ORF">F4X14_03380</name>
</gene>
<dbReference type="InterPro" id="IPR028098">
    <property type="entry name" value="Glyco_trans_4-like_N"/>
</dbReference>
<name>A0A6B1D2C4_9CHLR</name>
<dbReference type="GO" id="GO:0016757">
    <property type="term" value="F:glycosyltransferase activity"/>
    <property type="evidence" value="ECO:0007669"/>
    <property type="project" value="InterPro"/>
</dbReference>
<evidence type="ECO:0000259" key="2">
    <source>
        <dbReference type="Pfam" id="PF00534"/>
    </source>
</evidence>
<comment type="caution">
    <text evidence="4">The sequence shown here is derived from an EMBL/GenBank/DDBJ whole genome shotgun (WGS) entry which is preliminary data.</text>
</comment>
<feature type="domain" description="Glycosyltransferase subfamily 4-like N-terminal" evidence="3">
    <location>
        <begin position="32"/>
        <end position="146"/>
    </location>
</feature>
<dbReference type="CDD" id="cd03801">
    <property type="entry name" value="GT4_PimA-like"/>
    <property type="match status" value="1"/>
</dbReference>
<proteinExistence type="predicted"/>
<dbReference type="PANTHER" id="PTHR46401:SF2">
    <property type="entry name" value="GLYCOSYLTRANSFERASE WBBK-RELATED"/>
    <property type="match status" value="1"/>
</dbReference>
<keyword evidence="1 4" id="KW-0808">Transferase</keyword>
<dbReference type="PANTHER" id="PTHR46401">
    <property type="entry name" value="GLYCOSYLTRANSFERASE WBBK-RELATED"/>
    <property type="match status" value="1"/>
</dbReference>
<dbReference type="Pfam" id="PF13439">
    <property type="entry name" value="Glyco_transf_4"/>
    <property type="match status" value="1"/>
</dbReference>
<dbReference type="Pfam" id="PF00534">
    <property type="entry name" value="Glycos_transf_1"/>
    <property type="match status" value="1"/>
</dbReference>